<sequence>MPTPKPKKSTWSSEKTHARVLLYSVLLTLQYGVQPLISKRFIRREVIVTSSVLMCEMAKVICALIFMVQDGSIKKVYKEWTLVGALTASGLPAAIYALQNSLLQISYKNLDSLTFSMLNQTKIIFTAFFTYLILRQKQSMQQIGALFLLIVAAVLLSIGEGSSKGSSSGSTQVFFYGIVPVLVASLLSGLASALCQWASQVKKHSSYLMTVEMSFVGSLCLLLSTTKSPDGEAIRRHGFFYGWTSLTLIPVISNALGGILVGLITSHAGGVRKASVIPFSINGFVIVSALLVTAFLQFIFEGKPPSLYCLVALPLVLCSISIYQKYPNQCTFLSEEVEVHIIL</sequence>
<feature type="transmembrane region" description="Helical" evidence="6">
    <location>
        <begin position="173"/>
        <end position="195"/>
    </location>
</feature>
<evidence type="ECO:0000256" key="5">
    <source>
        <dbReference type="ARBA" id="ARBA00023136"/>
    </source>
</evidence>
<feature type="transmembrane region" description="Helical" evidence="6">
    <location>
        <begin position="49"/>
        <end position="68"/>
    </location>
</feature>
<feature type="transmembrane region" description="Helical" evidence="6">
    <location>
        <begin position="143"/>
        <end position="161"/>
    </location>
</feature>
<protein>
    <submittedName>
        <fullName evidence="7">CMP-sialic acid transporter 5</fullName>
    </submittedName>
</protein>
<dbReference type="EMBL" id="RXIC02000024">
    <property type="protein sequence ID" value="KAB1210252.1"/>
    <property type="molecule type" value="Genomic_DNA"/>
</dbReference>
<evidence type="ECO:0000313" key="8">
    <source>
        <dbReference type="Proteomes" id="UP000516437"/>
    </source>
</evidence>
<feature type="transmembrane region" description="Helical" evidence="6">
    <location>
        <begin position="238"/>
        <end position="264"/>
    </location>
</feature>
<dbReference type="InterPro" id="IPR037185">
    <property type="entry name" value="EmrE-like"/>
</dbReference>
<keyword evidence="3 6" id="KW-0812">Transmembrane</keyword>
<proteinExistence type="inferred from homology"/>
<comment type="similarity">
    <text evidence="2">Belongs to the nucleotide-sugar transporter family. CMP-Sialate:CMP antiporter (TC 2.A.7.12) subfamily.</text>
</comment>
<dbReference type="GO" id="GO:0000139">
    <property type="term" value="C:Golgi membrane"/>
    <property type="evidence" value="ECO:0007669"/>
    <property type="project" value="InterPro"/>
</dbReference>
<evidence type="ECO:0000256" key="6">
    <source>
        <dbReference type="SAM" id="Phobius"/>
    </source>
</evidence>
<dbReference type="OrthoDB" id="408493at2759"/>
<dbReference type="PANTHER" id="PTHR10231">
    <property type="entry name" value="NUCLEOTIDE-SUGAR TRANSMEMBRANE TRANSPORTER"/>
    <property type="match status" value="1"/>
</dbReference>
<dbReference type="Pfam" id="PF04142">
    <property type="entry name" value="Nuc_sug_transp"/>
    <property type="match status" value="1"/>
</dbReference>
<evidence type="ECO:0000256" key="3">
    <source>
        <dbReference type="ARBA" id="ARBA00022692"/>
    </source>
</evidence>
<accession>A0A6A1VBM4</accession>
<evidence type="ECO:0000256" key="1">
    <source>
        <dbReference type="ARBA" id="ARBA00004141"/>
    </source>
</evidence>
<evidence type="ECO:0000256" key="2">
    <source>
        <dbReference type="ARBA" id="ARBA00006447"/>
    </source>
</evidence>
<feature type="transmembrane region" description="Helical" evidence="6">
    <location>
        <begin position="305"/>
        <end position="323"/>
    </location>
</feature>
<feature type="transmembrane region" description="Helical" evidence="6">
    <location>
        <begin position="20"/>
        <end position="37"/>
    </location>
</feature>
<dbReference type="SUPFAM" id="SSF103481">
    <property type="entry name" value="Multidrug resistance efflux transporter EmrE"/>
    <property type="match status" value="1"/>
</dbReference>
<keyword evidence="4 6" id="KW-1133">Transmembrane helix</keyword>
<reference evidence="7 8" key="1">
    <citation type="journal article" date="2019" name="Plant Biotechnol. J.">
        <title>The red bayberry genome and genetic basis of sex determination.</title>
        <authorList>
            <person name="Jia H.M."/>
            <person name="Jia H.J."/>
            <person name="Cai Q.L."/>
            <person name="Wang Y."/>
            <person name="Zhao H.B."/>
            <person name="Yang W.F."/>
            <person name="Wang G.Y."/>
            <person name="Li Y.H."/>
            <person name="Zhan D.L."/>
            <person name="Shen Y.T."/>
            <person name="Niu Q.F."/>
            <person name="Chang L."/>
            <person name="Qiu J."/>
            <person name="Zhao L."/>
            <person name="Xie H.B."/>
            <person name="Fu W.Y."/>
            <person name="Jin J."/>
            <person name="Li X.W."/>
            <person name="Jiao Y."/>
            <person name="Zhou C.C."/>
            <person name="Tu T."/>
            <person name="Chai C.Y."/>
            <person name="Gao J.L."/>
            <person name="Fan L.J."/>
            <person name="van de Weg E."/>
            <person name="Wang J.Y."/>
            <person name="Gao Z.S."/>
        </authorList>
    </citation>
    <scope>NUCLEOTIDE SEQUENCE [LARGE SCALE GENOMIC DNA]</scope>
    <source>
        <tissue evidence="7">Leaves</tissue>
    </source>
</reference>
<dbReference type="AlphaFoldDB" id="A0A6A1VBM4"/>
<dbReference type="GO" id="GO:0015165">
    <property type="term" value="F:pyrimidine nucleotide-sugar transmembrane transporter activity"/>
    <property type="evidence" value="ECO:0007669"/>
    <property type="project" value="InterPro"/>
</dbReference>
<comment type="subcellular location">
    <subcellularLocation>
        <location evidence="1">Membrane</location>
        <topology evidence="1">Multi-pass membrane protein</topology>
    </subcellularLocation>
</comment>
<name>A0A6A1VBM4_9ROSI</name>
<feature type="transmembrane region" description="Helical" evidence="6">
    <location>
        <begin position="80"/>
        <end position="97"/>
    </location>
</feature>
<dbReference type="Proteomes" id="UP000516437">
    <property type="component" value="Chromosome 6"/>
</dbReference>
<evidence type="ECO:0000313" key="7">
    <source>
        <dbReference type="EMBL" id="KAB1210252.1"/>
    </source>
</evidence>
<feature type="transmembrane region" description="Helical" evidence="6">
    <location>
        <begin position="207"/>
        <end position="226"/>
    </location>
</feature>
<feature type="transmembrane region" description="Helical" evidence="6">
    <location>
        <begin position="276"/>
        <end position="299"/>
    </location>
</feature>
<dbReference type="InterPro" id="IPR007271">
    <property type="entry name" value="Nuc_sug_transpt"/>
</dbReference>
<keyword evidence="5 6" id="KW-0472">Membrane</keyword>
<organism evidence="7 8">
    <name type="scientific">Morella rubra</name>
    <name type="common">Chinese bayberry</name>
    <dbReference type="NCBI Taxonomy" id="262757"/>
    <lineage>
        <taxon>Eukaryota</taxon>
        <taxon>Viridiplantae</taxon>
        <taxon>Streptophyta</taxon>
        <taxon>Embryophyta</taxon>
        <taxon>Tracheophyta</taxon>
        <taxon>Spermatophyta</taxon>
        <taxon>Magnoliopsida</taxon>
        <taxon>eudicotyledons</taxon>
        <taxon>Gunneridae</taxon>
        <taxon>Pentapetalae</taxon>
        <taxon>rosids</taxon>
        <taxon>fabids</taxon>
        <taxon>Fagales</taxon>
        <taxon>Myricaceae</taxon>
        <taxon>Morella</taxon>
    </lineage>
</organism>
<keyword evidence="8" id="KW-1185">Reference proteome</keyword>
<comment type="caution">
    <text evidence="7">The sequence shown here is derived from an EMBL/GenBank/DDBJ whole genome shotgun (WGS) entry which is preliminary data.</text>
</comment>
<gene>
    <name evidence="7" type="ORF">CJ030_MR6G013353</name>
</gene>
<feature type="transmembrane region" description="Helical" evidence="6">
    <location>
        <begin position="117"/>
        <end position="134"/>
    </location>
</feature>
<evidence type="ECO:0000256" key="4">
    <source>
        <dbReference type="ARBA" id="ARBA00022989"/>
    </source>
</evidence>